<reference evidence="1 2" key="1">
    <citation type="submission" date="2017-12" db="EMBL/GenBank/DDBJ databases">
        <title>Phylogenetic diversity of female urinary microbiome.</title>
        <authorList>
            <person name="Thomas-White K."/>
            <person name="Wolfe A.J."/>
        </authorList>
    </citation>
    <scope>NUCLEOTIDE SEQUENCE [LARGE SCALE GENOMIC DNA]</scope>
    <source>
        <strain evidence="1 2">UMB0319</strain>
    </source>
</reference>
<gene>
    <name evidence="1" type="ORF">CYJ26_09240</name>
</gene>
<dbReference type="GeneID" id="81709117"/>
<dbReference type="Proteomes" id="UP000234778">
    <property type="component" value="Unassembled WGS sequence"/>
</dbReference>
<sequence>MLAENPTSGVSYGIDLNGSNLVVQPGGTLNVDAKNVGTYGGRIINLGTGATINANPYSAFTVAVQGAGNLSAITVGSGATLNVNQPELFDINLTQNTGTNTWLVSSGTVNVNNSRQQFDSGQWSEPINEMTIGYTRGQAKVSSLESTTQDAENAIKANTDGKTANRLTFSKADGAVDIVDDELALSDDNKLTGRVTVDDGSKDTLDNQTDGSPQDVYISVTVNTQQAANKVDPRPYWRQETTNYQVKTGADGTFSVDLSQFATLLEDGKTTIAITATKDFIGDTASKTVVELRA</sequence>
<organism evidence="1 2">
    <name type="scientific">Actinomyces urogenitalis</name>
    <dbReference type="NCBI Taxonomy" id="103621"/>
    <lineage>
        <taxon>Bacteria</taxon>
        <taxon>Bacillati</taxon>
        <taxon>Actinomycetota</taxon>
        <taxon>Actinomycetes</taxon>
        <taxon>Actinomycetales</taxon>
        <taxon>Actinomycetaceae</taxon>
        <taxon>Actinomyces</taxon>
    </lineage>
</organism>
<dbReference type="EMBL" id="PKHA01000011">
    <property type="protein sequence ID" value="PKY98108.1"/>
    <property type="molecule type" value="Genomic_DNA"/>
</dbReference>
<evidence type="ECO:0000313" key="2">
    <source>
        <dbReference type="Proteomes" id="UP000234778"/>
    </source>
</evidence>
<dbReference type="RefSeq" id="WP_006548098.1">
    <property type="nucleotide sequence ID" value="NZ_CP136961.1"/>
</dbReference>
<protein>
    <submittedName>
        <fullName evidence="1">Uncharacterized protein</fullName>
    </submittedName>
</protein>
<name>A0A2I1KR86_9ACTO</name>
<proteinExistence type="predicted"/>
<comment type="caution">
    <text evidence="1">The sequence shown here is derived from an EMBL/GenBank/DDBJ whole genome shotgun (WGS) entry which is preliminary data.</text>
</comment>
<dbReference type="AlphaFoldDB" id="A0A2I1KR86"/>
<evidence type="ECO:0000313" key="1">
    <source>
        <dbReference type="EMBL" id="PKY98108.1"/>
    </source>
</evidence>
<accession>A0A2I1KR86</accession>